<evidence type="ECO:0000313" key="1">
    <source>
        <dbReference type="EMBL" id="KAI4368956.1"/>
    </source>
</evidence>
<dbReference type="Proteomes" id="UP001057402">
    <property type="component" value="Chromosome 5"/>
</dbReference>
<dbReference type="EMBL" id="CM042884">
    <property type="protein sequence ID" value="KAI4368956.1"/>
    <property type="molecule type" value="Genomic_DNA"/>
</dbReference>
<name>A0ACB9QPW1_9MYRT</name>
<reference evidence="2" key="1">
    <citation type="journal article" date="2023" name="Front. Plant Sci.">
        <title>Chromosomal-level genome assembly of Melastoma candidum provides insights into trichome evolution.</title>
        <authorList>
            <person name="Zhong Y."/>
            <person name="Wu W."/>
            <person name="Sun C."/>
            <person name="Zou P."/>
            <person name="Liu Y."/>
            <person name="Dai S."/>
            <person name="Zhou R."/>
        </authorList>
    </citation>
    <scope>NUCLEOTIDE SEQUENCE [LARGE SCALE GENOMIC DNA]</scope>
</reference>
<organism evidence="1 2">
    <name type="scientific">Melastoma candidum</name>
    <dbReference type="NCBI Taxonomy" id="119954"/>
    <lineage>
        <taxon>Eukaryota</taxon>
        <taxon>Viridiplantae</taxon>
        <taxon>Streptophyta</taxon>
        <taxon>Embryophyta</taxon>
        <taxon>Tracheophyta</taxon>
        <taxon>Spermatophyta</taxon>
        <taxon>Magnoliopsida</taxon>
        <taxon>eudicotyledons</taxon>
        <taxon>Gunneridae</taxon>
        <taxon>Pentapetalae</taxon>
        <taxon>rosids</taxon>
        <taxon>malvids</taxon>
        <taxon>Myrtales</taxon>
        <taxon>Melastomataceae</taxon>
        <taxon>Melastomatoideae</taxon>
        <taxon>Melastomateae</taxon>
        <taxon>Melastoma</taxon>
    </lineage>
</organism>
<sequence>MARVFSKGLPNAPIVSFSASASPMLSTPSGKVANLRSGCSGFLPRSGLRLKVDRSRSGVIRGRNGAAFHVRCEAAAVAEKEEAEASGEKFEYQAEVSRLLDLIVHSLYSHKEVFLRELVSNASDALDKLRFLSVTEPHLLGDAGNLEIRIKPDPDNGTITITDTGIGMTKEELIDCLGTIAQSGTSKFLKALKENKDLGSDNGLIGQFGVGFYSAFLVAEKVVVSTKSPRSDKQYVWEAVSDSSSYVIREETDPEKLLLRGTQITLYLREDDKYEFSEPTRIQNLVKNYSQFVSFPIYTWQEKSRTVEVEEEEEPKEGEEVKPEDEVKKKKTTKTEKYWDWELANETKPIWMRGAKEVEKNEYHEFYKKTFNEFLDPLAYTHFTTEGEVEFRSVLFIPGMGPLNNEEVVNPKTKNIRLYVKRVFISDDFDGELFPRYLSFVKGVVDSNDLPLNVSREILQESRVVRIMRKRLVRKTFDMIQELSESENKEDYKKFWENFGRFLKLGCIEDTGNHKRITPLLRFYTSKSEEELTSLDEYVENMGENEKAIYYLATDSLKSAKTAPFLEKLVQKDIEVLYLVEPIDEVAIQNLQTYKEKKFVDISKEDLELGDEDEVKDRETKQEYNLLCDWIKQQLGEKVAKVQVSKRLSSSPCVLVSGKFGWSANMERLMKAQALGDTSSLEFMRGRRILEINTDHPIIKDLNAACKNAPDSTDAKRAVDLLYDTALISSGFSPDSPSELGNKIYDMMAIALGGRWGRSDEDSAESVTEDGSAEPSGSTSSTAEAEVVEPSEVRTESDPWND</sequence>
<proteinExistence type="predicted"/>
<keyword evidence="2" id="KW-1185">Reference proteome</keyword>
<gene>
    <name evidence="1" type="ORF">MLD38_017455</name>
</gene>
<comment type="caution">
    <text evidence="1">The sequence shown here is derived from an EMBL/GenBank/DDBJ whole genome shotgun (WGS) entry which is preliminary data.</text>
</comment>
<evidence type="ECO:0000313" key="2">
    <source>
        <dbReference type="Proteomes" id="UP001057402"/>
    </source>
</evidence>
<accession>A0ACB9QPW1</accession>
<protein>
    <submittedName>
        <fullName evidence="1">Uncharacterized protein</fullName>
    </submittedName>
</protein>